<evidence type="ECO:0000256" key="1">
    <source>
        <dbReference type="ARBA" id="ARBA00005046"/>
    </source>
</evidence>
<dbReference type="RefSeq" id="WP_006992557.1">
    <property type="nucleotide sequence ID" value="NZ_BAEP01000043.1"/>
</dbReference>
<comment type="caution">
    <text evidence="15">The sequence shown here is derived from an EMBL/GenBank/DDBJ whole genome shotgun (WGS) entry which is preliminary data.</text>
</comment>
<dbReference type="AlphaFoldDB" id="K6YK95"/>
<evidence type="ECO:0000256" key="13">
    <source>
        <dbReference type="ARBA" id="ARBA00078531"/>
    </source>
</evidence>
<comment type="pathway">
    <text evidence="1">Cofactor biosynthesis; molybdopterin biosynthesis.</text>
</comment>
<keyword evidence="5" id="KW-0067">ATP-binding</keyword>
<dbReference type="PANTHER" id="PTHR10953:SF194">
    <property type="entry name" value="MOLYBDOPTERIN-SYNTHASE ADENYLYLTRANSFERASE"/>
    <property type="match status" value="1"/>
</dbReference>
<feature type="domain" description="THIF-type NAD/FAD binding fold" evidence="14">
    <location>
        <begin position="14"/>
        <end position="247"/>
    </location>
</feature>
<dbReference type="OrthoDB" id="9804286at2"/>
<evidence type="ECO:0000256" key="10">
    <source>
        <dbReference type="ARBA" id="ARBA00073635"/>
    </source>
</evidence>
<dbReference type="Pfam" id="PF00899">
    <property type="entry name" value="ThiF"/>
    <property type="match status" value="1"/>
</dbReference>
<dbReference type="SUPFAM" id="SSF69572">
    <property type="entry name" value="Activating enzymes of the ubiquitin-like proteins"/>
    <property type="match status" value="1"/>
</dbReference>
<organism evidence="15 16">
    <name type="scientific">Paraglaciecola mesophila KMM 241</name>
    <dbReference type="NCBI Taxonomy" id="1128912"/>
    <lineage>
        <taxon>Bacteria</taxon>
        <taxon>Pseudomonadati</taxon>
        <taxon>Pseudomonadota</taxon>
        <taxon>Gammaproteobacteria</taxon>
        <taxon>Alteromonadales</taxon>
        <taxon>Alteromonadaceae</taxon>
        <taxon>Paraglaciecola</taxon>
    </lineage>
</organism>
<accession>K6YK95</accession>
<dbReference type="NCBIfam" id="NF004281">
    <property type="entry name" value="PRK05690.1"/>
    <property type="match status" value="1"/>
</dbReference>
<evidence type="ECO:0000256" key="7">
    <source>
        <dbReference type="ARBA" id="ARBA00055169"/>
    </source>
</evidence>
<dbReference type="GO" id="GO:0061605">
    <property type="term" value="F:molybdopterin-synthase adenylyltransferase activity"/>
    <property type="evidence" value="ECO:0007669"/>
    <property type="project" value="UniProtKB-EC"/>
</dbReference>
<evidence type="ECO:0000259" key="14">
    <source>
        <dbReference type="Pfam" id="PF00899"/>
    </source>
</evidence>
<dbReference type="CDD" id="cd00757">
    <property type="entry name" value="ThiF_MoeB_HesA_family"/>
    <property type="match status" value="1"/>
</dbReference>
<evidence type="ECO:0000256" key="6">
    <source>
        <dbReference type="ARBA" id="ARBA00052218"/>
    </source>
</evidence>
<evidence type="ECO:0000313" key="15">
    <source>
        <dbReference type="EMBL" id="GAC24406.1"/>
    </source>
</evidence>
<evidence type="ECO:0000256" key="9">
    <source>
        <dbReference type="ARBA" id="ARBA00066884"/>
    </source>
</evidence>
<evidence type="ECO:0000256" key="4">
    <source>
        <dbReference type="ARBA" id="ARBA00022741"/>
    </source>
</evidence>
<evidence type="ECO:0000313" key="16">
    <source>
        <dbReference type="Proteomes" id="UP000006263"/>
    </source>
</evidence>
<dbReference type="FunFam" id="3.40.50.720:FF:000033">
    <property type="entry name" value="Adenylyltransferase and sulfurtransferase MOCS3"/>
    <property type="match status" value="1"/>
</dbReference>
<dbReference type="InterPro" id="IPR045886">
    <property type="entry name" value="ThiF/MoeB/HesA"/>
</dbReference>
<comment type="catalytic activity">
    <reaction evidence="6">
        <text>[molybdopterin-synthase sulfur-carrier protein]-C-terminal Gly-Gly + ATP + H(+) = [molybdopterin-synthase sulfur-carrier protein]-C-terminal Gly-Gly-AMP + diphosphate</text>
        <dbReference type="Rhea" id="RHEA:43616"/>
        <dbReference type="Rhea" id="RHEA-COMP:12159"/>
        <dbReference type="Rhea" id="RHEA-COMP:12202"/>
        <dbReference type="ChEBI" id="CHEBI:15378"/>
        <dbReference type="ChEBI" id="CHEBI:30616"/>
        <dbReference type="ChEBI" id="CHEBI:33019"/>
        <dbReference type="ChEBI" id="CHEBI:90618"/>
        <dbReference type="ChEBI" id="CHEBI:90778"/>
        <dbReference type="EC" id="2.7.7.80"/>
    </reaction>
</comment>
<dbReference type="GO" id="GO:0008146">
    <property type="term" value="F:sulfotransferase activity"/>
    <property type="evidence" value="ECO:0007669"/>
    <property type="project" value="TreeGrafter"/>
</dbReference>
<comment type="subunit">
    <text evidence="8">Homodimer. Forms a stable heterotetrameric complex of 2 MoeB and 2 MoaD during adenylation of MoaD.</text>
</comment>
<dbReference type="GO" id="GO:0005829">
    <property type="term" value="C:cytosol"/>
    <property type="evidence" value="ECO:0007669"/>
    <property type="project" value="TreeGrafter"/>
</dbReference>
<evidence type="ECO:0000256" key="11">
    <source>
        <dbReference type="ARBA" id="ARBA00075110"/>
    </source>
</evidence>
<dbReference type="EMBL" id="BAEP01000043">
    <property type="protein sequence ID" value="GAC24406.1"/>
    <property type="molecule type" value="Genomic_DNA"/>
</dbReference>
<dbReference type="InterPro" id="IPR035985">
    <property type="entry name" value="Ubiquitin-activating_enz"/>
</dbReference>
<dbReference type="PANTHER" id="PTHR10953">
    <property type="entry name" value="UBIQUITIN-ACTIVATING ENZYME E1"/>
    <property type="match status" value="1"/>
</dbReference>
<evidence type="ECO:0000256" key="2">
    <source>
        <dbReference type="ARBA" id="ARBA00009919"/>
    </source>
</evidence>
<dbReference type="GO" id="GO:0004792">
    <property type="term" value="F:thiosulfate-cyanide sulfurtransferase activity"/>
    <property type="evidence" value="ECO:0007669"/>
    <property type="project" value="TreeGrafter"/>
</dbReference>
<dbReference type="Proteomes" id="UP000006263">
    <property type="component" value="Unassembled WGS sequence"/>
</dbReference>
<evidence type="ECO:0000256" key="12">
    <source>
        <dbReference type="ARBA" id="ARBA00075328"/>
    </source>
</evidence>
<dbReference type="GO" id="GO:0008641">
    <property type="term" value="F:ubiquitin-like modifier activating enzyme activity"/>
    <property type="evidence" value="ECO:0007669"/>
    <property type="project" value="InterPro"/>
</dbReference>
<comment type="similarity">
    <text evidence="2">Belongs to the HesA/MoeB/ThiF family.</text>
</comment>
<sequence>MKPPEITQQQAMRYARQILLPGFDLDKQEQLLGSRVLQIGVGGLGCACAQYLVTAGVGGLTLVDDDTVELTNLQRQVLHGESDIGSTKCASALASLRSLNSECRIDTIDKRLDAQELEKILVQFDLIVDCTDNLVTRNAINGACIMAGKPLVSGAAIRMEGQVICFHPSDNAPCYQCLSTLFAEQDLSCVEAGVMSPVVGVIGAMQALEAIKILTQYGESLISRLLLFDAMTSRWQEFVVPKNPQCEACCEKEG</sequence>
<dbReference type="EC" id="2.7.7.80" evidence="9"/>
<keyword evidence="15" id="KW-0548">Nucleotidyltransferase</keyword>
<name>K6YK95_9ALTE</name>
<evidence type="ECO:0000256" key="3">
    <source>
        <dbReference type="ARBA" id="ARBA00022679"/>
    </source>
</evidence>
<dbReference type="InterPro" id="IPR000594">
    <property type="entry name" value="ThiF_NAD_FAD-bd"/>
</dbReference>
<proteinExistence type="inferred from homology"/>
<dbReference type="GO" id="GO:0005524">
    <property type="term" value="F:ATP binding"/>
    <property type="evidence" value="ECO:0007669"/>
    <property type="project" value="UniProtKB-KW"/>
</dbReference>
<keyword evidence="4" id="KW-0547">Nucleotide-binding</keyword>
<keyword evidence="3 15" id="KW-0808">Transferase</keyword>
<reference evidence="15 16" key="1">
    <citation type="journal article" date="2017" name="Antonie Van Leeuwenhoek">
        <title>Rhizobium rhizosphaerae sp. nov., a novel species isolated from rice rhizosphere.</title>
        <authorList>
            <person name="Zhao J.J."/>
            <person name="Zhang J."/>
            <person name="Zhang R.J."/>
            <person name="Zhang C.W."/>
            <person name="Yin H.Q."/>
            <person name="Zhang X.X."/>
        </authorList>
    </citation>
    <scope>NUCLEOTIDE SEQUENCE [LARGE SCALE GENOMIC DNA]</scope>
    <source>
        <strain evidence="15 16">KMM 241</strain>
    </source>
</reference>
<dbReference type="eggNOG" id="COG0476">
    <property type="taxonomic scope" value="Bacteria"/>
</dbReference>
<gene>
    <name evidence="15" type="primary">moeB</name>
    <name evidence="15" type="ORF">GMES_2110</name>
</gene>
<protein>
    <recommendedName>
        <fullName evidence="10">Molybdopterin-synthase adenylyltransferase</fullName>
        <ecNumber evidence="9">2.7.7.80</ecNumber>
    </recommendedName>
    <alternativeName>
        <fullName evidence="13">MoaD protein adenylase</fullName>
    </alternativeName>
    <alternativeName>
        <fullName evidence="11">Molybdopterin-converting factor subunit 1 adenylase</fullName>
    </alternativeName>
    <alternativeName>
        <fullName evidence="12">Sulfur carrier protein MoaD adenylyltransferase</fullName>
    </alternativeName>
</protein>
<dbReference type="Gene3D" id="3.40.50.720">
    <property type="entry name" value="NAD(P)-binding Rossmann-like Domain"/>
    <property type="match status" value="1"/>
</dbReference>
<evidence type="ECO:0000256" key="8">
    <source>
        <dbReference type="ARBA" id="ARBA00063809"/>
    </source>
</evidence>
<evidence type="ECO:0000256" key="5">
    <source>
        <dbReference type="ARBA" id="ARBA00022840"/>
    </source>
</evidence>
<comment type="function">
    <text evidence="7">Catalyzes the adenylation by ATP of the carboxyl group of the C-terminal glycine of sulfur carrier protein MoaD.</text>
</comment>